<evidence type="ECO:0000256" key="1">
    <source>
        <dbReference type="SAM" id="Phobius"/>
    </source>
</evidence>
<accession>A0ABM6A3K6</accession>
<feature type="transmembrane region" description="Helical" evidence="1">
    <location>
        <begin position="20"/>
        <end position="39"/>
    </location>
</feature>
<organism evidence="2 3">
    <name type="scientific">Pediococcus damnosus</name>
    <dbReference type="NCBI Taxonomy" id="51663"/>
    <lineage>
        <taxon>Bacteria</taxon>
        <taxon>Bacillati</taxon>
        <taxon>Bacillota</taxon>
        <taxon>Bacilli</taxon>
        <taxon>Lactobacillales</taxon>
        <taxon>Lactobacillaceae</taxon>
        <taxon>Pediococcus</taxon>
    </lineage>
</organism>
<reference evidence="2 3" key="1">
    <citation type="journal article" date="2016" name="PLoS ONE">
        <title>The Identification of Novel Diagnostic Marker Genes for the Detection of Beer Spoiling Pediococcus damnosus Strains Using the BlAst Diagnostic Gene findEr.</title>
        <authorList>
            <person name="Behr J."/>
            <person name="Geissler A.J."/>
            <person name="Schmid J."/>
            <person name="Zehe A."/>
            <person name="Vogel R.F."/>
        </authorList>
    </citation>
    <scope>NUCLEOTIDE SEQUENCE [LARGE SCALE GENOMIC DNA]</scope>
    <source>
        <strain evidence="2 3">TMW 2.1535</strain>
    </source>
</reference>
<gene>
    <name evidence="2" type="ORF">ADU72_1011</name>
</gene>
<name>A0ABM6A3K6_9LACO</name>
<proteinExistence type="predicted"/>
<evidence type="ECO:0000313" key="2">
    <source>
        <dbReference type="EMBL" id="AMV66950.1"/>
    </source>
</evidence>
<protein>
    <submittedName>
        <fullName evidence="2">Uncharacterized protein</fullName>
    </submittedName>
</protein>
<keyword evidence="3" id="KW-1185">Reference proteome</keyword>
<keyword evidence="1" id="KW-0812">Transmembrane</keyword>
<dbReference type="EMBL" id="CP012288">
    <property type="protein sequence ID" value="AMV66950.1"/>
    <property type="molecule type" value="Genomic_DNA"/>
</dbReference>
<dbReference type="Proteomes" id="UP000076244">
    <property type="component" value="Chromosome"/>
</dbReference>
<keyword evidence="1" id="KW-0472">Membrane</keyword>
<sequence length="142" mass="14719">MPYPIEFSDNLTPALAADTAATIVLLALTFINGAAVCLVSSGITTTLPTASVAVSSVLEILIFSSETATEVAADKLKSLVSLFDAPILGVALEDSAVEAKDVDPLATELIEPLETALLETVLVDKLFMPDAVADSELGEELL</sequence>
<keyword evidence="1" id="KW-1133">Transmembrane helix</keyword>
<evidence type="ECO:0000313" key="3">
    <source>
        <dbReference type="Proteomes" id="UP000076244"/>
    </source>
</evidence>